<evidence type="ECO:0000256" key="1">
    <source>
        <dbReference type="SAM" id="MobiDB-lite"/>
    </source>
</evidence>
<dbReference type="Proteomes" id="UP000030765">
    <property type="component" value="Unassembled WGS sequence"/>
</dbReference>
<protein>
    <submittedName>
        <fullName evidence="2 3">Uncharacterized protein</fullName>
    </submittedName>
</protein>
<feature type="compositionally biased region" description="Basic and acidic residues" evidence="1">
    <location>
        <begin position="51"/>
        <end position="70"/>
    </location>
</feature>
<dbReference type="EnsemblMetazoa" id="ASIC007924-RA">
    <property type="protein sequence ID" value="ASIC007924-PA"/>
    <property type="gene ID" value="ASIC007924"/>
</dbReference>
<reference evidence="3" key="2">
    <citation type="submission" date="2020-05" db="UniProtKB">
        <authorList>
            <consortium name="EnsemblMetazoa"/>
        </authorList>
    </citation>
    <scope>IDENTIFICATION</scope>
</reference>
<reference evidence="2 4" key="1">
    <citation type="journal article" date="2014" name="BMC Genomics">
        <title>Genome sequence of Anopheles sinensis provides insight into genetics basis of mosquito competence for malaria parasites.</title>
        <authorList>
            <person name="Zhou D."/>
            <person name="Zhang D."/>
            <person name="Ding G."/>
            <person name="Shi L."/>
            <person name="Hou Q."/>
            <person name="Ye Y."/>
            <person name="Xu Y."/>
            <person name="Zhou H."/>
            <person name="Xiong C."/>
            <person name="Li S."/>
            <person name="Yu J."/>
            <person name="Hong S."/>
            <person name="Yu X."/>
            <person name="Zou P."/>
            <person name="Chen C."/>
            <person name="Chang X."/>
            <person name="Wang W."/>
            <person name="Lv Y."/>
            <person name="Sun Y."/>
            <person name="Ma L."/>
            <person name="Shen B."/>
            <person name="Zhu C."/>
        </authorList>
    </citation>
    <scope>NUCLEOTIDE SEQUENCE [LARGE SCALE GENOMIC DNA]</scope>
</reference>
<dbReference type="EMBL" id="KE525014">
    <property type="protein sequence ID" value="KFB40445.1"/>
    <property type="molecule type" value="Genomic_DNA"/>
</dbReference>
<name>A0A084VR51_ANOSI</name>
<proteinExistence type="predicted"/>
<organism evidence="2">
    <name type="scientific">Anopheles sinensis</name>
    <name type="common">Mosquito</name>
    <dbReference type="NCBI Taxonomy" id="74873"/>
    <lineage>
        <taxon>Eukaryota</taxon>
        <taxon>Metazoa</taxon>
        <taxon>Ecdysozoa</taxon>
        <taxon>Arthropoda</taxon>
        <taxon>Hexapoda</taxon>
        <taxon>Insecta</taxon>
        <taxon>Pterygota</taxon>
        <taxon>Neoptera</taxon>
        <taxon>Endopterygota</taxon>
        <taxon>Diptera</taxon>
        <taxon>Nematocera</taxon>
        <taxon>Culicoidea</taxon>
        <taxon>Culicidae</taxon>
        <taxon>Anophelinae</taxon>
        <taxon>Anopheles</taxon>
    </lineage>
</organism>
<feature type="region of interest" description="Disordered" evidence="1">
    <location>
        <begin position="49"/>
        <end position="71"/>
    </location>
</feature>
<keyword evidence="4" id="KW-1185">Reference proteome</keyword>
<accession>A0A084VR51</accession>
<dbReference type="EMBL" id="ATLV01015458">
    <property type="status" value="NOT_ANNOTATED_CDS"/>
    <property type="molecule type" value="Genomic_DNA"/>
</dbReference>
<evidence type="ECO:0000313" key="2">
    <source>
        <dbReference type="EMBL" id="KFB40445.1"/>
    </source>
</evidence>
<evidence type="ECO:0000313" key="3">
    <source>
        <dbReference type="EnsemblMetazoa" id="ASIC007924-PA"/>
    </source>
</evidence>
<evidence type="ECO:0000313" key="4">
    <source>
        <dbReference type="Proteomes" id="UP000030765"/>
    </source>
</evidence>
<dbReference type="AlphaFoldDB" id="A0A084VR51"/>
<sequence length="100" mass="10567">MITIDRTGRSHRLGALRTQVSGGCFGATAYKARDCADTINAGHLSWCGTSSRDRSGKGHTGRDSIDERAGSDVPQEVLIPIGSTGVYYISGPVVCILKRG</sequence>
<gene>
    <name evidence="2" type="ORF">ZHAS_00007924</name>
</gene>
<dbReference type="VEuPathDB" id="VectorBase:ASIC007924"/>